<dbReference type="Proteomes" id="UP000256328">
    <property type="component" value="Unassembled WGS sequence"/>
</dbReference>
<reference evidence="3 4" key="1">
    <citation type="journal article" date="2018" name="IMA Fungus">
        <title>IMA Genome-F 9: Draft genome sequence of Annulohypoxylon stygium, Aspergillus mulundensis, Berkeleyomyces basicola (syn. Thielaviopsis basicola), Ceratocystis smalleyi, two Cercospora beticola strains, Coleophoma cylindrospora, Fusarium fracticaudum, Phialophora cf. hyalina, and Morchella septimelata.</title>
        <authorList>
            <person name="Wingfield B.D."/>
            <person name="Bills G.F."/>
            <person name="Dong Y."/>
            <person name="Huang W."/>
            <person name="Nel W.J."/>
            <person name="Swalarsk-Parry B.S."/>
            <person name="Vaghefi N."/>
            <person name="Wilken P.M."/>
            <person name="An Z."/>
            <person name="de Beer Z.W."/>
            <person name="De Vos L."/>
            <person name="Chen L."/>
            <person name="Duong T.A."/>
            <person name="Gao Y."/>
            <person name="Hammerbacher A."/>
            <person name="Kikkert J.R."/>
            <person name="Li Y."/>
            <person name="Li H."/>
            <person name="Li K."/>
            <person name="Li Q."/>
            <person name="Liu X."/>
            <person name="Ma X."/>
            <person name="Naidoo K."/>
            <person name="Pethybridge S.J."/>
            <person name="Sun J."/>
            <person name="Steenkamp E.T."/>
            <person name="van der Nest M.A."/>
            <person name="van Wyk S."/>
            <person name="Wingfield M.J."/>
            <person name="Xiong C."/>
            <person name="Yue Q."/>
            <person name="Zhang X."/>
        </authorList>
    </citation>
    <scope>NUCLEOTIDE SEQUENCE [LARGE SCALE GENOMIC DNA]</scope>
    <source>
        <strain evidence="3 4">BP5796</strain>
    </source>
</reference>
<feature type="compositionally biased region" description="Basic and acidic residues" evidence="1">
    <location>
        <begin position="8"/>
        <end position="24"/>
    </location>
</feature>
<evidence type="ECO:0000313" key="4">
    <source>
        <dbReference type="Proteomes" id="UP000256328"/>
    </source>
</evidence>
<feature type="region of interest" description="Disordered" evidence="1">
    <location>
        <begin position="170"/>
        <end position="209"/>
    </location>
</feature>
<organism evidence="3 4">
    <name type="scientific">Coleophoma crateriformis</name>
    <dbReference type="NCBI Taxonomy" id="565419"/>
    <lineage>
        <taxon>Eukaryota</taxon>
        <taxon>Fungi</taxon>
        <taxon>Dikarya</taxon>
        <taxon>Ascomycota</taxon>
        <taxon>Pezizomycotina</taxon>
        <taxon>Leotiomycetes</taxon>
        <taxon>Helotiales</taxon>
        <taxon>Dermateaceae</taxon>
        <taxon>Coleophoma</taxon>
    </lineage>
</organism>
<dbReference type="AlphaFoldDB" id="A0A3D8SY35"/>
<dbReference type="InterPro" id="IPR002775">
    <property type="entry name" value="DNA/RNA-bd_Alba-like"/>
</dbReference>
<dbReference type="InterPro" id="IPR036882">
    <property type="entry name" value="Alba-like_dom_sf"/>
</dbReference>
<keyword evidence="4" id="KW-1185">Reference proteome</keyword>
<name>A0A3D8SY35_9HELO</name>
<dbReference type="GO" id="GO:0003676">
    <property type="term" value="F:nucleic acid binding"/>
    <property type="evidence" value="ECO:0007669"/>
    <property type="project" value="InterPro"/>
</dbReference>
<gene>
    <name evidence="3" type="ORF">BP5796_02390</name>
</gene>
<protein>
    <recommendedName>
        <fullName evidence="2">DNA/RNA-binding protein Alba-like domain-containing protein</fullName>
    </recommendedName>
</protein>
<evidence type="ECO:0000313" key="3">
    <source>
        <dbReference type="EMBL" id="RDW91225.1"/>
    </source>
</evidence>
<accession>A0A3D8SY35</accession>
<feature type="compositionally biased region" description="Polar residues" evidence="1">
    <location>
        <begin position="242"/>
        <end position="253"/>
    </location>
</feature>
<feature type="region of interest" description="Disordered" evidence="1">
    <location>
        <begin position="233"/>
        <end position="253"/>
    </location>
</feature>
<sequence>MAGIEQDVENRAKNSLYEKQKDQDSMTGNQKRPAQGESASMGGPTILARKKQKTSNSLITTSADSTPAASAAKSNEPAPSISIPSAVSSTHEVTTMSIGSNAHIQQKVTRILDLLCKETEPSAQQKAVMLYAKGPTVSKMISIIEIVKREIGQVGQWYQYNLVESKLSVQPKRQENQDGQSAEDQQMDEGASEDEEKGSAAFEKMKTPFERAIEGQDKVRAVPTMRIFVSRTRIESLKKSSGEQSNTPVKNSK</sequence>
<feature type="region of interest" description="Disordered" evidence="1">
    <location>
        <begin position="1"/>
        <end position="84"/>
    </location>
</feature>
<comment type="caution">
    <text evidence="3">The sequence shown here is derived from an EMBL/GenBank/DDBJ whole genome shotgun (WGS) entry which is preliminary data.</text>
</comment>
<evidence type="ECO:0000259" key="2">
    <source>
        <dbReference type="Pfam" id="PF01918"/>
    </source>
</evidence>
<dbReference type="EMBL" id="PDLN01000003">
    <property type="protein sequence ID" value="RDW91225.1"/>
    <property type="molecule type" value="Genomic_DNA"/>
</dbReference>
<proteinExistence type="predicted"/>
<dbReference type="OrthoDB" id="424402at2759"/>
<feature type="domain" description="DNA/RNA-binding protein Alba-like" evidence="2">
    <location>
        <begin position="95"/>
        <end position="165"/>
    </location>
</feature>
<feature type="compositionally biased region" description="Low complexity" evidence="1">
    <location>
        <begin position="60"/>
        <end position="84"/>
    </location>
</feature>
<dbReference type="Pfam" id="PF01918">
    <property type="entry name" value="Alba"/>
    <property type="match status" value="1"/>
</dbReference>
<evidence type="ECO:0000256" key="1">
    <source>
        <dbReference type="SAM" id="MobiDB-lite"/>
    </source>
</evidence>
<dbReference type="Gene3D" id="3.30.110.20">
    <property type="entry name" value="Alba-like domain"/>
    <property type="match status" value="1"/>
</dbReference>
<feature type="compositionally biased region" description="Acidic residues" evidence="1">
    <location>
        <begin position="185"/>
        <end position="196"/>
    </location>
</feature>